<protein>
    <recommendedName>
        <fullName evidence="1">RNA-directed DNA polymerase</fullName>
        <ecNumber evidence="1">2.7.7.49</ecNumber>
    </recommendedName>
</protein>
<dbReference type="SUPFAM" id="SSF56672">
    <property type="entry name" value="DNA/RNA polymerases"/>
    <property type="match status" value="1"/>
</dbReference>
<proteinExistence type="predicted"/>
<organism evidence="3 4">
    <name type="scientific">Frankliniella fusca</name>
    <dbReference type="NCBI Taxonomy" id="407009"/>
    <lineage>
        <taxon>Eukaryota</taxon>
        <taxon>Metazoa</taxon>
        <taxon>Ecdysozoa</taxon>
        <taxon>Arthropoda</taxon>
        <taxon>Hexapoda</taxon>
        <taxon>Insecta</taxon>
        <taxon>Pterygota</taxon>
        <taxon>Neoptera</taxon>
        <taxon>Paraneoptera</taxon>
        <taxon>Thysanoptera</taxon>
        <taxon>Terebrantia</taxon>
        <taxon>Thripoidea</taxon>
        <taxon>Thripidae</taxon>
        <taxon>Frankliniella</taxon>
    </lineage>
</organism>
<dbReference type="InterPro" id="IPR050951">
    <property type="entry name" value="Retrovirus_Pol_polyprotein"/>
</dbReference>
<dbReference type="InterPro" id="IPR041588">
    <property type="entry name" value="Integrase_H2C2"/>
</dbReference>
<dbReference type="InterPro" id="IPR012337">
    <property type="entry name" value="RNaseH-like_sf"/>
</dbReference>
<evidence type="ECO:0000259" key="2">
    <source>
        <dbReference type="PROSITE" id="PS50994"/>
    </source>
</evidence>
<dbReference type="EC" id="2.7.7.49" evidence="1"/>
<dbReference type="FunFam" id="1.10.340.70:FF:000003">
    <property type="entry name" value="Protein CBG25708"/>
    <property type="match status" value="1"/>
</dbReference>
<keyword evidence="4" id="KW-1185">Reference proteome</keyword>
<accession>A0AAE1I1V8</accession>
<dbReference type="Gene3D" id="3.10.10.10">
    <property type="entry name" value="HIV Type 1 Reverse Transcriptase, subunit A, domain 1"/>
    <property type="match status" value="1"/>
</dbReference>
<reference evidence="3" key="1">
    <citation type="submission" date="2021-07" db="EMBL/GenBank/DDBJ databases">
        <authorList>
            <person name="Catto M.A."/>
            <person name="Jacobson A."/>
            <person name="Kennedy G."/>
            <person name="Labadie P."/>
            <person name="Hunt B.G."/>
            <person name="Srinivasan R."/>
        </authorList>
    </citation>
    <scope>NUCLEOTIDE SEQUENCE</scope>
    <source>
        <strain evidence="3">PL_HMW_Pooled</strain>
        <tissue evidence="3">Head</tissue>
    </source>
</reference>
<evidence type="ECO:0000256" key="1">
    <source>
        <dbReference type="ARBA" id="ARBA00012493"/>
    </source>
</evidence>
<sequence length="905" mass="102693">MSNIQRPGPVNLRSGNIQASWTRFHQKFSIYLLATQQENAAATVKFALLLGEAGDDALEIYNSFKDKLITYKKDQTGQDVVDVDKSQDYDSVVKEFENYAAAKKCGLACRETFRQRSQKPKKSVVTWLAALRNLSRDCEFGPIEESMIQNRLILRAYDKQLRDSLMSKSNLPLSDVVDIHKLAETRAKYPHPEGVESMAVDSVQTYTRQGGNLPGVVGKANAPIMAGLTPSLKSHPPLMENARLSPTNVESAWKYMKQCHKCGMLNHYAATHNSKRKPTPETKKVNTLVSLTDKEEQSLLEGKFSSSKTDLMDIGEVRYVDSLGSCGSDRPKEYLEEIRVNGTHWIVFKLGPGSQVNLITLKDFKILNSQNDLEMLPTKAVLEAWDESTRQPEGLVRLKVETKYGRSMDYKFYVSLKGRRAILGLRACEDLDLIRRVIHPVTVIDSVTVYSIVLPESKDLFISQYKELFTGLGQFKQKVTIVVNPQVQPRMCPPRRYNFSIINRLKDKLDNLVQRGVVAKITTESPKFVSNLVIRGKSDGDLRICLDPEVLNTAIDYAEHDKILAAVMQKAKEENVRFNPCKTQYRQTEVKFLGHLWSKNKIRVDPQNGPRIKSELTLREVEYLPGKLLHLADLLSRNCLNDPVEDDPEMVEYVHEVVENTPMSSDMKERFLTETDKDAGLSAAKRFYQNGWPSTRDKVPLEARQYWGIRNDLFVEDDLVTLNDRIVVPEVLRPKVLKRLHAAHLGMDKTKSRARQSVYWPGLSNDIETLIRECRICERHSAQNFKEPLIPHEIPQLRFQKVSVDIMELDSKCYLVLVDNLSKWLEIKPLTRKSSSAVIGVLRVIFATHGVPEIIFGDNNPLNSAECHEFAASIGSEVRTSSPEYPRSNGLAERGVHIAKQLIKK</sequence>
<dbReference type="EMBL" id="JAHWGI010001426">
    <property type="protein sequence ID" value="KAK3931483.1"/>
    <property type="molecule type" value="Genomic_DNA"/>
</dbReference>
<dbReference type="GO" id="GO:0003676">
    <property type="term" value="F:nucleic acid binding"/>
    <property type="evidence" value="ECO:0007669"/>
    <property type="project" value="InterPro"/>
</dbReference>
<gene>
    <name evidence="3" type="ORF">KUF71_006502</name>
</gene>
<evidence type="ECO:0000313" key="4">
    <source>
        <dbReference type="Proteomes" id="UP001219518"/>
    </source>
</evidence>
<dbReference type="GO" id="GO:0015074">
    <property type="term" value="P:DNA integration"/>
    <property type="evidence" value="ECO:0007669"/>
    <property type="project" value="InterPro"/>
</dbReference>
<dbReference type="PANTHER" id="PTHR37984">
    <property type="entry name" value="PROTEIN CBG26694"/>
    <property type="match status" value="1"/>
</dbReference>
<dbReference type="AlphaFoldDB" id="A0AAE1I1V8"/>
<dbReference type="Pfam" id="PF17921">
    <property type="entry name" value="Integrase_H2C2"/>
    <property type="match status" value="1"/>
</dbReference>
<dbReference type="Proteomes" id="UP001219518">
    <property type="component" value="Unassembled WGS sequence"/>
</dbReference>
<comment type="caution">
    <text evidence="3">The sequence shown here is derived from an EMBL/GenBank/DDBJ whole genome shotgun (WGS) entry which is preliminary data.</text>
</comment>
<dbReference type="SUPFAM" id="SSF53098">
    <property type="entry name" value="Ribonuclease H-like"/>
    <property type="match status" value="1"/>
</dbReference>
<dbReference type="GO" id="GO:0042575">
    <property type="term" value="C:DNA polymerase complex"/>
    <property type="evidence" value="ECO:0007669"/>
    <property type="project" value="UniProtKB-ARBA"/>
</dbReference>
<dbReference type="InterPro" id="IPR036397">
    <property type="entry name" value="RNaseH_sf"/>
</dbReference>
<dbReference type="GO" id="GO:0003964">
    <property type="term" value="F:RNA-directed DNA polymerase activity"/>
    <property type="evidence" value="ECO:0007669"/>
    <property type="project" value="UniProtKB-EC"/>
</dbReference>
<dbReference type="InterPro" id="IPR001584">
    <property type="entry name" value="Integrase_cat-core"/>
</dbReference>
<name>A0AAE1I1V8_9NEOP</name>
<dbReference type="Gene3D" id="3.30.420.10">
    <property type="entry name" value="Ribonuclease H-like superfamily/Ribonuclease H"/>
    <property type="match status" value="1"/>
</dbReference>
<reference evidence="3" key="2">
    <citation type="journal article" date="2023" name="BMC Genomics">
        <title>Pest status, molecular evolution, and epigenetic factors derived from the genome assembly of Frankliniella fusca, a thysanopteran phytovirus vector.</title>
        <authorList>
            <person name="Catto M.A."/>
            <person name="Labadie P.E."/>
            <person name="Jacobson A.L."/>
            <person name="Kennedy G.G."/>
            <person name="Srinivasan R."/>
            <person name="Hunt B.G."/>
        </authorList>
    </citation>
    <scope>NUCLEOTIDE SEQUENCE</scope>
    <source>
        <strain evidence="3">PL_HMW_Pooled</strain>
    </source>
</reference>
<feature type="domain" description="Integrase catalytic" evidence="2">
    <location>
        <begin position="791"/>
        <end position="905"/>
    </location>
</feature>
<dbReference type="InterPro" id="IPR043502">
    <property type="entry name" value="DNA/RNA_pol_sf"/>
</dbReference>
<dbReference type="Gene3D" id="1.10.340.70">
    <property type="match status" value="1"/>
</dbReference>
<dbReference type="PROSITE" id="PS50994">
    <property type="entry name" value="INTEGRASE"/>
    <property type="match status" value="1"/>
</dbReference>
<evidence type="ECO:0000313" key="3">
    <source>
        <dbReference type="EMBL" id="KAK3931483.1"/>
    </source>
</evidence>
<dbReference type="PANTHER" id="PTHR37984:SF7">
    <property type="entry name" value="INTEGRASE CATALYTIC DOMAIN-CONTAINING PROTEIN"/>
    <property type="match status" value="1"/>
</dbReference>